<name>A0ABR3C5P3_9TREE</name>
<evidence type="ECO:0000256" key="5">
    <source>
        <dbReference type="ARBA" id="ARBA00023242"/>
    </source>
</evidence>
<comment type="caution">
    <text evidence="7">The sequence shown here is derived from an EMBL/GenBank/DDBJ whole genome shotgun (WGS) entry which is preliminary data.</text>
</comment>
<feature type="region of interest" description="Disordered" evidence="6">
    <location>
        <begin position="37"/>
        <end position="319"/>
    </location>
</feature>
<evidence type="ECO:0000256" key="3">
    <source>
        <dbReference type="ARBA" id="ARBA00023015"/>
    </source>
</evidence>
<dbReference type="InterPro" id="IPR019340">
    <property type="entry name" value="Histone_AcTrfase_su3"/>
</dbReference>
<keyword evidence="8" id="KW-1185">Reference proteome</keyword>
<gene>
    <name evidence="7" type="ORF">I308_100746</name>
</gene>
<dbReference type="EMBL" id="ATAM02000001">
    <property type="protein sequence ID" value="KAL0255935.1"/>
    <property type="molecule type" value="Genomic_DNA"/>
</dbReference>
<dbReference type="Proteomes" id="UP000054399">
    <property type="component" value="Unassembled WGS sequence"/>
</dbReference>
<comment type="similarity">
    <text evidence="2">Belongs to the NGG1 family.</text>
</comment>
<reference evidence="7" key="1">
    <citation type="submission" date="2015-01" db="EMBL/GenBank/DDBJ databases">
        <authorList>
            <consortium name="The Broad Institute Genomics Platform"/>
            <person name="Cuomo C."/>
            <person name="Litvintseva A."/>
            <person name="Chen Y."/>
            <person name="Heitman J."/>
            <person name="Sun S."/>
            <person name="Springer D."/>
            <person name="Dromer F."/>
            <person name="Young S."/>
            <person name="Zeng Q."/>
            <person name="Gargeya S."/>
            <person name="Abouelleil A."/>
            <person name="Alvarado L."/>
            <person name="Chapman S.B."/>
            <person name="Gainer-Dewar J."/>
            <person name="Goldberg J."/>
            <person name="Griggs A."/>
            <person name="Gujja S."/>
            <person name="Hansen M."/>
            <person name="Howarth C."/>
            <person name="Imamovic A."/>
            <person name="Larimer J."/>
            <person name="Murphy C."/>
            <person name="Naylor J."/>
            <person name="Pearson M."/>
            <person name="Priest M."/>
            <person name="Roberts A."/>
            <person name="Saif S."/>
            <person name="Shea T."/>
            <person name="Sykes S."/>
            <person name="Wortman J."/>
            <person name="Nusbaum C."/>
            <person name="Birren B."/>
        </authorList>
    </citation>
    <scope>NUCLEOTIDE SEQUENCE</scope>
    <source>
        <strain evidence="7">IND107</strain>
    </source>
</reference>
<evidence type="ECO:0008006" key="9">
    <source>
        <dbReference type="Google" id="ProtNLM"/>
    </source>
</evidence>
<protein>
    <recommendedName>
        <fullName evidence="9">Transcriptional adapter 3</fullName>
    </recommendedName>
</protein>
<keyword evidence="5" id="KW-0539">Nucleus</keyword>
<dbReference type="RefSeq" id="XP_066617212.1">
    <property type="nucleotide sequence ID" value="XM_066755311.1"/>
</dbReference>
<feature type="compositionally biased region" description="Low complexity" evidence="6">
    <location>
        <begin position="38"/>
        <end position="47"/>
    </location>
</feature>
<feature type="compositionally biased region" description="Basic and acidic residues" evidence="6">
    <location>
        <begin position="99"/>
        <end position="134"/>
    </location>
</feature>
<sequence length="674" mass="73570">MPRQFPNPLHPLLHSTTYPQLPSVSDLETIRQALAEYASSASGSGSSVNGGSGAGASAGGFGGVGTGMGADGGGTPGAMGDDVKKKDKKRKEREDEDGERERDKEKEKEKERERAAIEANERASMRLEMAEKARLAHAHGHGGQGVAGKKKGLSAVAGKGSSTASPTGVKVKRERSLSPAASNASTTSFKPSASQQTYSGQIKKKKKIKRVLDSDDETPSTRDRSMTLASPPPPPHPHPSTTSGLKLKISHTQPKRPSVDASHSPSSSSTPLPGAHIDFTLPAQPSRPLVPTRQGPRQPMKPGPKKQSEVDEDYSNKKAPNQVAFPTFWSAVEPYLRDVREDDLAMLGFKTDPAESYEIPPKGRHYTEVWDEEDGNPPGTRTRFPVPNLRQQQIQQSQQGLNHTRKNTLALSGGAGTATQMIPHFVPAQEMKDENLVDEQRGLGALTERVVAAVVGTFVGDDKERERERRERERERVRMENGEVGGERVDPVKVDVVDLEERMKHELRAVMLLGEHEEFDPNNRDDDEITSALRQCQRLLVHQTALNEARKTRLAEIAKQRLAYTEYRAALDGVEKSIEEAWLKRIKKYGLSPKKKLMVEAGGPGTVIGEHGEVVQLNASGRPPVPDTLKRLVDTRKGWMGSVGQVIKERPRGELVGIPGESVYKGIEEGESSV</sequence>
<dbReference type="PANTHER" id="PTHR13556:SF2">
    <property type="entry name" value="TRANSCRIPTIONAL ADAPTER 3"/>
    <property type="match status" value="1"/>
</dbReference>
<evidence type="ECO:0000256" key="1">
    <source>
        <dbReference type="ARBA" id="ARBA00004123"/>
    </source>
</evidence>
<evidence type="ECO:0000256" key="4">
    <source>
        <dbReference type="ARBA" id="ARBA00023163"/>
    </source>
</evidence>
<keyword evidence="3" id="KW-0805">Transcription regulation</keyword>
<proteinExistence type="inferred from homology"/>
<comment type="subcellular location">
    <subcellularLocation>
        <location evidence="1">Nucleus</location>
    </subcellularLocation>
</comment>
<accession>A0ABR3C5P3</accession>
<evidence type="ECO:0000256" key="6">
    <source>
        <dbReference type="SAM" id="MobiDB-lite"/>
    </source>
</evidence>
<keyword evidence="4" id="KW-0804">Transcription</keyword>
<feature type="compositionally biased region" description="Polar residues" evidence="6">
    <location>
        <begin position="14"/>
        <end position="23"/>
    </location>
</feature>
<evidence type="ECO:0000313" key="7">
    <source>
        <dbReference type="EMBL" id="KAL0255935.1"/>
    </source>
</evidence>
<evidence type="ECO:0000256" key="2">
    <source>
        <dbReference type="ARBA" id="ARBA00005330"/>
    </source>
</evidence>
<dbReference type="Pfam" id="PF10198">
    <property type="entry name" value="Ada3"/>
    <property type="match status" value="1"/>
</dbReference>
<feature type="region of interest" description="Disordered" evidence="6">
    <location>
        <begin position="1"/>
        <end position="24"/>
    </location>
</feature>
<feature type="compositionally biased region" description="Gly residues" evidence="6">
    <location>
        <begin position="48"/>
        <end position="77"/>
    </location>
</feature>
<dbReference type="PANTHER" id="PTHR13556">
    <property type="entry name" value="TRANSCRIPTIONAL ADAPTER 3-RELATED"/>
    <property type="match status" value="1"/>
</dbReference>
<feature type="compositionally biased region" description="Low complexity" evidence="6">
    <location>
        <begin position="259"/>
        <end position="273"/>
    </location>
</feature>
<organism evidence="7 8">
    <name type="scientific">Cryptococcus tetragattii IND107</name>
    <dbReference type="NCBI Taxonomy" id="1296105"/>
    <lineage>
        <taxon>Eukaryota</taxon>
        <taxon>Fungi</taxon>
        <taxon>Dikarya</taxon>
        <taxon>Basidiomycota</taxon>
        <taxon>Agaricomycotina</taxon>
        <taxon>Tremellomycetes</taxon>
        <taxon>Tremellales</taxon>
        <taxon>Cryptococcaceae</taxon>
        <taxon>Cryptococcus</taxon>
        <taxon>Cryptococcus gattii species complex</taxon>
    </lineage>
</organism>
<feature type="compositionally biased region" description="Polar residues" evidence="6">
    <location>
        <begin position="179"/>
        <end position="200"/>
    </location>
</feature>
<evidence type="ECO:0000313" key="8">
    <source>
        <dbReference type="Proteomes" id="UP000054399"/>
    </source>
</evidence>
<reference evidence="7" key="2">
    <citation type="submission" date="2024-01" db="EMBL/GenBank/DDBJ databases">
        <title>Comparative genomics of Cryptococcus and Kwoniella reveals pathogenesis evolution and contrasting modes of karyotype evolution via chromosome fusion or intercentromeric recombination.</title>
        <authorList>
            <person name="Coelho M.A."/>
            <person name="David-Palma M."/>
            <person name="Shea T."/>
            <person name="Bowers K."/>
            <person name="Mcginley-Smith S."/>
            <person name="Mohammad A.W."/>
            <person name="Gnirke A."/>
            <person name="Yurkov A.M."/>
            <person name="Nowrousian M."/>
            <person name="Sun S."/>
            <person name="Cuomo C.A."/>
            <person name="Heitman J."/>
        </authorList>
    </citation>
    <scope>NUCLEOTIDE SEQUENCE</scope>
    <source>
        <strain evidence="7">IND107</strain>
    </source>
</reference>
<dbReference type="GeneID" id="91987604"/>